<evidence type="ECO:0000313" key="3">
    <source>
        <dbReference type="Proteomes" id="UP000054270"/>
    </source>
</evidence>
<keyword evidence="1" id="KW-0472">Membrane</keyword>
<dbReference type="EMBL" id="KN817528">
    <property type="protein sequence ID" value="KJA26358.1"/>
    <property type="molecule type" value="Genomic_DNA"/>
</dbReference>
<keyword evidence="1" id="KW-1133">Transmembrane helix</keyword>
<feature type="transmembrane region" description="Helical" evidence="1">
    <location>
        <begin position="200"/>
        <end position="225"/>
    </location>
</feature>
<feature type="non-terminal residue" evidence="2">
    <location>
        <position position="261"/>
    </location>
</feature>
<keyword evidence="1" id="KW-0812">Transmembrane</keyword>
<feature type="transmembrane region" description="Helical" evidence="1">
    <location>
        <begin position="133"/>
        <end position="158"/>
    </location>
</feature>
<sequence>MVCIHNFYDVLSDVSICTFQAWFAGFKVRTQSNTFTRLCFYCCIVLFMQMGNFSTGYFTVAIAVHTFNSLVMQRRQSVIICRSTIAIGWFFTILCIEQNLAVIPFFIKLSEGYIYGAGVIACGVRSSYPKLQFIFHLLPILLASLLGAILYSLIFLVLRGSLKLKSGVKLTLDPNARWHSSEGLTESYHRFIARVAKSMLWYPIAYIVFLIPYAATRLFMIAGFIVPFQAVVFASVCWYSLSVVDVVLLYNTFRVLGPAFD</sequence>
<gene>
    <name evidence="2" type="ORF">HYPSUDRAFT_133126</name>
</gene>
<dbReference type="OrthoDB" id="100006at2759"/>
<dbReference type="OMA" id="CNTFREL"/>
<evidence type="ECO:0000313" key="2">
    <source>
        <dbReference type="EMBL" id="KJA26358.1"/>
    </source>
</evidence>
<name>A0A0D2MQS5_HYPSF</name>
<organism evidence="2 3">
    <name type="scientific">Hypholoma sublateritium (strain FD-334 SS-4)</name>
    <dbReference type="NCBI Taxonomy" id="945553"/>
    <lineage>
        <taxon>Eukaryota</taxon>
        <taxon>Fungi</taxon>
        <taxon>Dikarya</taxon>
        <taxon>Basidiomycota</taxon>
        <taxon>Agaricomycotina</taxon>
        <taxon>Agaricomycetes</taxon>
        <taxon>Agaricomycetidae</taxon>
        <taxon>Agaricales</taxon>
        <taxon>Agaricineae</taxon>
        <taxon>Strophariaceae</taxon>
        <taxon>Hypholoma</taxon>
    </lineage>
</organism>
<feature type="transmembrane region" description="Helical" evidence="1">
    <location>
        <begin position="231"/>
        <end position="250"/>
    </location>
</feature>
<dbReference type="AlphaFoldDB" id="A0A0D2MQS5"/>
<evidence type="ECO:0000256" key="1">
    <source>
        <dbReference type="SAM" id="Phobius"/>
    </source>
</evidence>
<protein>
    <recommendedName>
        <fullName evidence="4">G-protein coupled receptors family 1 profile domain-containing protein</fullName>
    </recommendedName>
</protein>
<dbReference type="STRING" id="945553.A0A0D2MQS5"/>
<accession>A0A0D2MQS5</accession>
<evidence type="ECO:0008006" key="4">
    <source>
        <dbReference type="Google" id="ProtNLM"/>
    </source>
</evidence>
<dbReference type="Proteomes" id="UP000054270">
    <property type="component" value="Unassembled WGS sequence"/>
</dbReference>
<feature type="transmembrane region" description="Helical" evidence="1">
    <location>
        <begin position="38"/>
        <end position="64"/>
    </location>
</feature>
<reference evidence="3" key="1">
    <citation type="submission" date="2014-04" db="EMBL/GenBank/DDBJ databases">
        <title>Evolutionary Origins and Diversification of the Mycorrhizal Mutualists.</title>
        <authorList>
            <consortium name="DOE Joint Genome Institute"/>
            <consortium name="Mycorrhizal Genomics Consortium"/>
            <person name="Kohler A."/>
            <person name="Kuo A."/>
            <person name="Nagy L.G."/>
            <person name="Floudas D."/>
            <person name="Copeland A."/>
            <person name="Barry K.W."/>
            <person name="Cichocki N."/>
            <person name="Veneault-Fourrey C."/>
            <person name="LaButti K."/>
            <person name="Lindquist E.A."/>
            <person name="Lipzen A."/>
            <person name="Lundell T."/>
            <person name="Morin E."/>
            <person name="Murat C."/>
            <person name="Riley R."/>
            <person name="Ohm R."/>
            <person name="Sun H."/>
            <person name="Tunlid A."/>
            <person name="Henrissat B."/>
            <person name="Grigoriev I.V."/>
            <person name="Hibbett D.S."/>
            <person name="Martin F."/>
        </authorList>
    </citation>
    <scope>NUCLEOTIDE SEQUENCE [LARGE SCALE GENOMIC DNA]</scope>
    <source>
        <strain evidence="3">FD-334 SS-4</strain>
    </source>
</reference>
<proteinExistence type="predicted"/>
<keyword evidence="3" id="KW-1185">Reference proteome</keyword>
<feature type="transmembrane region" description="Helical" evidence="1">
    <location>
        <begin position="85"/>
        <end position="107"/>
    </location>
</feature>